<dbReference type="Gene3D" id="2.40.50.140">
    <property type="entry name" value="Nucleic acid-binding proteins"/>
    <property type="match status" value="1"/>
</dbReference>
<protein>
    <submittedName>
        <fullName evidence="1">Uncharacterized protein</fullName>
    </submittedName>
</protein>
<sequence>MNTAITATSDEGMTNQRVVQKCEITLIDESCSRFPMILWNEDSIMYALKYWKPKVTVISVVDCPVRYDSFRRGVVAVPSDRTGIITMPSCEEAIRLAQYAKYSGWSPITGVISSDCFEQQFSQPLPVTFGRIPPEVDNSS</sequence>
<accession>A0A5K3FJU7</accession>
<organism evidence="1">
    <name type="scientific">Mesocestoides corti</name>
    <name type="common">Flatworm</name>
    <dbReference type="NCBI Taxonomy" id="53468"/>
    <lineage>
        <taxon>Eukaryota</taxon>
        <taxon>Metazoa</taxon>
        <taxon>Spiralia</taxon>
        <taxon>Lophotrochozoa</taxon>
        <taxon>Platyhelminthes</taxon>
        <taxon>Cestoda</taxon>
        <taxon>Eucestoda</taxon>
        <taxon>Cyclophyllidea</taxon>
        <taxon>Mesocestoididae</taxon>
        <taxon>Mesocestoides</taxon>
    </lineage>
</organism>
<dbReference type="InterPro" id="IPR012340">
    <property type="entry name" value="NA-bd_OB-fold"/>
</dbReference>
<proteinExistence type="predicted"/>
<evidence type="ECO:0000313" key="1">
    <source>
        <dbReference type="WBParaSite" id="MCU_008825-RA"/>
    </source>
</evidence>
<name>A0A5K3FJU7_MESCO</name>
<reference evidence="1" key="1">
    <citation type="submission" date="2019-11" db="UniProtKB">
        <authorList>
            <consortium name="WormBaseParasite"/>
        </authorList>
    </citation>
    <scope>IDENTIFICATION</scope>
</reference>
<dbReference type="AlphaFoldDB" id="A0A5K3FJU7"/>
<dbReference type="WBParaSite" id="MCU_008825-RA">
    <property type="protein sequence ID" value="MCU_008825-RA"/>
    <property type="gene ID" value="MCU_008825"/>
</dbReference>